<evidence type="ECO:0000259" key="6">
    <source>
        <dbReference type="PROSITE" id="PS50102"/>
    </source>
</evidence>
<dbReference type="PROSITE" id="PS50102">
    <property type="entry name" value="RRM"/>
    <property type="match status" value="1"/>
</dbReference>
<comment type="caution">
    <text evidence="7">The sequence shown here is derived from an EMBL/GenBank/DDBJ whole genome shotgun (WGS) entry which is preliminary data.</text>
</comment>
<evidence type="ECO:0000256" key="1">
    <source>
        <dbReference type="ARBA" id="ARBA00022664"/>
    </source>
</evidence>
<keyword evidence="3" id="KW-0508">mRNA splicing</keyword>
<dbReference type="InterPro" id="IPR035979">
    <property type="entry name" value="RBD_domain_sf"/>
</dbReference>
<organism evidence="7 8">
    <name type="scientific">Eucalyptus globulus</name>
    <name type="common">Tasmanian blue gum</name>
    <dbReference type="NCBI Taxonomy" id="34317"/>
    <lineage>
        <taxon>Eukaryota</taxon>
        <taxon>Viridiplantae</taxon>
        <taxon>Streptophyta</taxon>
        <taxon>Embryophyta</taxon>
        <taxon>Tracheophyta</taxon>
        <taxon>Spermatophyta</taxon>
        <taxon>Magnoliopsida</taxon>
        <taxon>eudicotyledons</taxon>
        <taxon>Gunneridae</taxon>
        <taxon>Pentapetalae</taxon>
        <taxon>rosids</taxon>
        <taxon>malvids</taxon>
        <taxon>Myrtales</taxon>
        <taxon>Myrtaceae</taxon>
        <taxon>Myrtoideae</taxon>
        <taxon>Eucalypteae</taxon>
        <taxon>Eucalyptus</taxon>
    </lineage>
</organism>
<dbReference type="EMBL" id="JBJKBG010000010">
    <property type="protein sequence ID" value="KAL3719832.1"/>
    <property type="molecule type" value="Genomic_DNA"/>
</dbReference>
<dbReference type="GO" id="GO:0005681">
    <property type="term" value="C:spliceosomal complex"/>
    <property type="evidence" value="ECO:0007669"/>
    <property type="project" value="UniProtKB-KW"/>
</dbReference>
<dbReference type="InterPro" id="IPR000504">
    <property type="entry name" value="RRM_dom"/>
</dbReference>
<dbReference type="Gene3D" id="3.30.70.330">
    <property type="match status" value="1"/>
</dbReference>
<dbReference type="InterPro" id="IPR050907">
    <property type="entry name" value="SRSF"/>
</dbReference>
<feature type="domain" description="RRM" evidence="6">
    <location>
        <begin position="36"/>
        <end position="129"/>
    </location>
</feature>
<feature type="region of interest" description="Disordered" evidence="5">
    <location>
        <begin position="1"/>
        <end position="25"/>
    </location>
</feature>
<evidence type="ECO:0000256" key="3">
    <source>
        <dbReference type="ARBA" id="ARBA00023187"/>
    </source>
</evidence>
<dbReference type="GO" id="GO:0003723">
    <property type="term" value="F:RNA binding"/>
    <property type="evidence" value="ECO:0007669"/>
    <property type="project" value="UniProtKB-UniRule"/>
</dbReference>
<dbReference type="GO" id="GO:0008380">
    <property type="term" value="P:RNA splicing"/>
    <property type="evidence" value="ECO:0007669"/>
    <property type="project" value="UniProtKB-KW"/>
</dbReference>
<sequence>MRGRSYTPSPSRGYGRRGRSPSPRGCYVGRSRDMPASLLVRNLHHDCRFFFFYKFFSAFPSSCQKIFEGQLGKFGALKDIYFPRDYYTGEPCGFGFVQYVDPADVAEAKYHMDGYGLLGWELTVVFAEENRKKPTDMRARERVSRGRSDRRRSLVGYSWSPPPRHARSRSRSRDYYSPPTKRRYLRSASPQEKRHGQEKSYSPRPSRERSYSRSPPINGSRSRSESPARGKSRSRSRSPPLEDYAREPNGDGTPSQ</sequence>
<evidence type="ECO:0000313" key="8">
    <source>
        <dbReference type="Proteomes" id="UP001634007"/>
    </source>
</evidence>
<feature type="compositionally biased region" description="Basic and acidic residues" evidence="5">
    <location>
        <begin position="133"/>
        <end position="147"/>
    </location>
</feature>
<dbReference type="SUPFAM" id="SSF54928">
    <property type="entry name" value="RNA-binding domain, RBD"/>
    <property type="match status" value="1"/>
</dbReference>
<dbReference type="SMART" id="SM00360">
    <property type="entry name" value="RRM"/>
    <property type="match status" value="1"/>
</dbReference>
<reference evidence="7 8" key="1">
    <citation type="submission" date="2024-11" db="EMBL/GenBank/DDBJ databases">
        <title>Chromosome-level genome assembly of Eucalyptus globulus Labill. provides insights into its genome evolution.</title>
        <authorList>
            <person name="Li X."/>
        </authorList>
    </citation>
    <scope>NUCLEOTIDE SEQUENCE [LARGE SCALE GENOMIC DNA]</scope>
    <source>
        <strain evidence="7">CL2024</strain>
        <tissue evidence="7">Fresh tender leaves</tissue>
    </source>
</reference>
<evidence type="ECO:0000256" key="5">
    <source>
        <dbReference type="SAM" id="MobiDB-lite"/>
    </source>
</evidence>
<dbReference type="Pfam" id="PF00076">
    <property type="entry name" value="RRM_1"/>
    <property type="match status" value="1"/>
</dbReference>
<proteinExistence type="predicted"/>
<accession>A0ABD3IY26</accession>
<dbReference type="AlphaFoldDB" id="A0ABD3IY26"/>
<keyword evidence="4" id="KW-0694">RNA-binding</keyword>
<evidence type="ECO:0000256" key="2">
    <source>
        <dbReference type="ARBA" id="ARBA00022728"/>
    </source>
</evidence>
<feature type="region of interest" description="Disordered" evidence="5">
    <location>
        <begin position="133"/>
        <end position="256"/>
    </location>
</feature>
<evidence type="ECO:0000313" key="7">
    <source>
        <dbReference type="EMBL" id="KAL3719832.1"/>
    </source>
</evidence>
<protein>
    <recommendedName>
        <fullName evidence="6">RRM domain-containing protein</fullName>
    </recommendedName>
</protein>
<dbReference type="PANTHER" id="PTHR23147">
    <property type="entry name" value="SERINE/ARGININE RICH SPLICING FACTOR"/>
    <property type="match status" value="1"/>
</dbReference>
<evidence type="ECO:0000256" key="4">
    <source>
        <dbReference type="PROSITE-ProRule" id="PRU00176"/>
    </source>
</evidence>
<dbReference type="GO" id="GO:0006397">
    <property type="term" value="P:mRNA processing"/>
    <property type="evidence" value="ECO:0007669"/>
    <property type="project" value="UniProtKB-KW"/>
</dbReference>
<name>A0ABD3IY26_EUCGL</name>
<keyword evidence="1" id="KW-0507">mRNA processing</keyword>
<gene>
    <name evidence="7" type="ORF">ACJRO7_004763</name>
</gene>
<dbReference type="InterPro" id="IPR012677">
    <property type="entry name" value="Nucleotide-bd_a/b_plait_sf"/>
</dbReference>
<keyword evidence="2" id="KW-0747">Spliceosome</keyword>
<dbReference type="Proteomes" id="UP001634007">
    <property type="component" value="Unassembled WGS sequence"/>
</dbReference>
<keyword evidence="8" id="KW-1185">Reference proteome</keyword>